<dbReference type="AlphaFoldDB" id="A0AAN6ZGX0"/>
<evidence type="ECO:0000256" key="1">
    <source>
        <dbReference type="SAM" id="MobiDB-lite"/>
    </source>
</evidence>
<reference evidence="2" key="1">
    <citation type="journal article" date="2023" name="Mol. Phylogenet. Evol.">
        <title>Genome-scale phylogeny and comparative genomics of the fungal order Sordariales.</title>
        <authorList>
            <person name="Hensen N."/>
            <person name="Bonometti L."/>
            <person name="Westerberg I."/>
            <person name="Brannstrom I.O."/>
            <person name="Guillou S."/>
            <person name="Cros-Aarteil S."/>
            <person name="Calhoun S."/>
            <person name="Haridas S."/>
            <person name="Kuo A."/>
            <person name="Mondo S."/>
            <person name="Pangilinan J."/>
            <person name="Riley R."/>
            <person name="LaButti K."/>
            <person name="Andreopoulos B."/>
            <person name="Lipzen A."/>
            <person name="Chen C."/>
            <person name="Yan M."/>
            <person name="Daum C."/>
            <person name="Ng V."/>
            <person name="Clum A."/>
            <person name="Steindorff A."/>
            <person name="Ohm R.A."/>
            <person name="Martin F."/>
            <person name="Silar P."/>
            <person name="Natvig D.O."/>
            <person name="Lalanne C."/>
            <person name="Gautier V."/>
            <person name="Ament-Velasquez S.L."/>
            <person name="Kruys A."/>
            <person name="Hutchinson M.I."/>
            <person name="Powell A.J."/>
            <person name="Barry K."/>
            <person name="Miller A.N."/>
            <person name="Grigoriev I.V."/>
            <person name="Debuchy R."/>
            <person name="Gladieux P."/>
            <person name="Hiltunen Thoren M."/>
            <person name="Johannesson H."/>
        </authorList>
    </citation>
    <scope>NUCLEOTIDE SEQUENCE</scope>
    <source>
        <strain evidence="2">CBS 123565</strain>
    </source>
</reference>
<keyword evidence="3" id="KW-1185">Reference proteome</keyword>
<reference evidence="2" key="2">
    <citation type="submission" date="2023-05" db="EMBL/GenBank/DDBJ databases">
        <authorList>
            <consortium name="Lawrence Berkeley National Laboratory"/>
            <person name="Steindorff A."/>
            <person name="Hensen N."/>
            <person name="Bonometti L."/>
            <person name="Westerberg I."/>
            <person name="Brannstrom I.O."/>
            <person name="Guillou S."/>
            <person name="Cros-Aarteil S."/>
            <person name="Calhoun S."/>
            <person name="Haridas S."/>
            <person name="Kuo A."/>
            <person name="Mondo S."/>
            <person name="Pangilinan J."/>
            <person name="Riley R."/>
            <person name="Labutti K."/>
            <person name="Andreopoulos B."/>
            <person name="Lipzen A."/>
            <person name="Chen C."/>
            <person name="Yanf M."/>
            <person name="Daum C."/>
            <person name="Ng V."/>
            <person name="Clum A."/>
            <person name="Ohm R."/>
            <person name="Martin F."/>
            <person name="Silar P."/>
            <person name="Natvig D."/>
            <person name="Lalanne C."/>
            <person name="Gautier V."/>
            <person name="Ament-Velasquez S.L."/>
            <person name="Kruys A."/>
            <person name="Hutchinson M.I."/>
            <person name="Powell A.J."/>
            <person name="Barry K."/>
            <person name="Miller A.N."/>
            <person name="Grigoriev I.V."/>
            <person name="Debuchy R."/>
            <person name="Gladieux P."/>
            <person name="Thoren M.H."/>
            <person name="Johannesson H."/>
        </authorList>
    </citation>
    <scope>NUCLEOTIDE SEQUENCE</scope>
    <source>
        <strain evidence="2">CBS 123565</strain>
    </source>
</reference>
<evidence type="ECO:0000313" key="3">
    <source>
        <dbReference type="Proteomes" id="UP001304895"/>
    </source>
</evidence>
<gene>
    <name evidence="2" type="ORF">BT67DRAFT_95138</name>
</gene>
<feature type="region of interest" description="Disordered" evidence="1">
    <location>
        <begin position="157"/>
        <end position="203"/>
    </location>
</feature>
<proteinExistence type="predicted"/>
<dbReference type="EMBL" id="MU853402">
    <property type="protein sequence ID" value="KAK4137109.1"/>
    <property type="molecule type" value="Genomic_DNA"/>
</dbReference>
<dbReference type="Proteomes" id="UP001304895">
    <property type="component" value="Unassembled WGS sequence"/>
</dbReference>
<protein>
    <submittedName>
        <fullName evidence="2">Uncharacterized protein</fullName>
    </submittedName>
</protein>
<feature type="region of interest" description="Disordered" evidence="1">
    <location>
        <begin position="113"/>
        <end position="140"/>
    </location>
</feature>
<organism evidence="2 3">
    <name type="scientific">Trichocladium antarcticum</name>
    <dbReference type="NCBI Taxonomy" id="1450529"/>
    <lineage>
        <taxon>Eukaryota</taxon>
        <taxon>Fungi</taxon>
        <taxon>Dikarya</taxon>
        <taxon>Ascomycota</taxon>
        <taxon>Pezizomycotina</taxon>
        <taxon>Sordariomycetes</taxon>
        <taxon>Sordariomycetidae</taxon>
        <taxon>Sordariales</taxon>
        <taxon>Chaetomiaceae</taxon>
        <taxon>Trichocladium</taxon>
    </lineage>
</organism>
<accession>A0AAN6ZGX0</accession>
<comment type="caution">
    <text evidence="2">The sequence shown here is derived from an EMBL/GenBank/DDBJ whole genome shotgun (WGS) entry which is preliminary data.</text>
</comment>
<name>A0AAN6ZGX0_9PEZI</name>
<evidence type="ECO:0000313" key="2">
    <source>
        <dbReference type="EMBL" id="KAK4137109.1"/>
    </source>
</evidence>
<sequence>MMVATGWSIKKNEKSEIISSILPSLKSLAFSNDDDSLVLDLGTPILWLVPNLEVLHCHDCTVRRQRAIPRLPFLQDTGLEQPRPVAESCRTGSYKHDSAKRFFPKPCNGGGDETIQGWHLPKRRRDGGLGSRPRRGPRRLVSLDPDVKRAVVFGSWNGVAPSAPSPPRPRHATRLPGSRGSAGPGGLKSLNRTGMRQGSFRLV</sequence>